<organism evidence="6 7">
    <name type="scientific">Candidatus Phytoplasma melaleucae</name>
    <dbReference type="NCBI Taxonomy" id="2982630"/>
    <lineage>
        <taxon>Bacteria</taxon>
        <taxon>Bacillati</taxon>
        <taxon>Mycoplasmatota</taxon>
        <taxon>Mollicutes</taxon>
        <taxon>Acholeplasmatales</taxon>
        <taxon>Acholeplasmataceae</taxon>
        <taxon>Candidatus Phytoplasma</taxon>
    </lineage>
</organism>
<feature type="binding site" evidence="5">
    <location>
        <position position="44"/>
    </location>
    <ligand>
        <name>substrate</name>
    </ligand>
</feature>
<dbReference type="InterPro" id="IPR008162">
    <property type="entry name" value="Pyrophosphatase"/>
</dbReference>
<feature type="binding site" evidence="5">
    <location>
        <position position="66"/>
    </location>
    <ligand>
        <name>Mg(2+)</name>
        <dbReference type="ChEBI" id="CHEBI:18420"/>
        <label>1</label>
    </ligand>
</feature>
<dbReference type="InterPro" id="IPR036649">
    <property type="entry name" value="Pyrophosphatase_sf"/>
</dbReference>
<comment type="caution">
    <text evidence="6">The sequence shown here is derived from an EMBL/GenBank/DDBJ whole genome shotgun (WGS) entry which is preliminary data.</text>
</comment>
<feature type="binding site" evidence="5">
    <location>
        <position position="71"/>
    </location>
    <ligand>
        <name>Mg(2+)</name>
        <dbReference type="ChEBI" id="CHEBI:18420"/>
        <label>2</label>
    </ligand>
</feature>
<evidence type="ECO:0000256" key="1">
    <source>
        <dbReference type="ARBA" id="ARBA00001946"/>
    </source>
</evidence>
<dbReference type="HAMAP" id="MF_00209">
    <property type="entry name" value="Inorganic_PPase"/>
    <property type="match status" value="1"/>
</dbReference>
<keyword evidence="3 5" id="KW-0378">Hydrolase</keyword>
<dbReference type="Gene3D" id="3.90.80.10">
    <property type="entry name" value="Inorganic pyrophosphatase"/>
    <property type="match status" value="1"/>
</dbReference>
<dbReference type="SUPFAM" id="SSF50324">
    <property type="entry name" value="Inorganic pyrophosphatase"/>
    <property type="match status" value="1"/>
</dbReference>
<dbReference type="EMBL" id="JAOSID010000001">
    <property type="protein sequence ID" value="MDO8167949.1"/>
    <property type="molecule type" value="Genomic_DNA"/>
</dbReference>
<accession>A0ABT9DF86</accession>
<name>A0ABT9DF86_9MOLU</name>
<sequence length="175" mass="20372">MYSLQNINLNRFSDEKVIAFIEIPGGSKKKYEMDKETGYLFLDRYLKTSFRYPVNYGFIPLTLCDDNDPLDIFVLSQEALDPMVLVECYPIGIIKMIDNNELDDKIIAVPTKDFIMEKYRNINDLPSPLLSEIKHFLLHYKDLENKNVIIKEILDKAEALLAVKTALNKYQKNLK</sequence>
<evidence type="ECO:0000313" key="7">
    <source>
        <dbReference type="Proteomes" id="UP001172036"/>
    </source>
</evidence>
<gene>
    <name evidence="5" type="primary">ppa</name>
    <name evidence="6" type="ORF">OC680_00425</name>
</gene>
<evidence type="ECO:0000256" key="5">
    <source>
        <dbReference type="HAMAP-Rule" id="MF_00209"/>
    </source>
</evidence>
<dbReference type="RefSeq" id="WP_304515151.1">
    <property type="nucleotide sequence ID" value="NZ_JAOSID010000001.1"/>
</dbReference>
<dbReference type="Proteomes" id="UP001172036">
    <property type="component" value="Unassembled WGS sequence"/>
</dbReference>
<keyword evidence="4 5" id="KW-0460">Magnesium</keyword>
<evidence type="ECO:0000256" key="4">
    <source>
        <dbReference type="ARBA" id="ARBA00022842"/>
    </source>
</evidence>
<dbReference type="PANTHER" id="PTHR10286">
    <property type="entry name" value="INORGANIC PYROPHOSPHATASE"/>
    <property type="match status" value="1"/>
</dbReference>
<evidence type="ECO:0000256" key="2">
    <source>
        <dbReference type="ARBA" id="ARBA00022723"/>
    </source>
</evidence>
<dbReference type="Pfam" id="PF00719">
    <property type="entry name" value="Pyrophosphatase"/>
    <property type="match status" value="1"/>
</dbReference>
<comment type="cofactor">
    <cofactor evidence="1 5">
        <name>Mg(2+)</name>
        <dbReference type="ChEBI" id="CHEBI:18420"/>
    </cofactor>
</comment>
<evidence type="ECO:0000313" key="6">
    <source>
        <dbReference type="EMBL" id="MDO8167949.1"/>
    </source>
</evidence>
<reference evidence="6 7" key="1">
    <citation type="journal article" date="2023" name="Int. J. Syst. Evol. Microbiol.">
        <title>The observation of taxonomic boundaries for the 16SrII and 16SrXXV phytoplasmas using genome-based delimitation.</title>
        <authorList>
            <person name="Rodrigues Jardim B."/>
            <person name="Tran-Nguyen L.T.T."/>
            <person name="Gambley C."/>
            <person name="Al-Sadi A.M."/>
            <person name="Al-Subhi A.M."/>
            <person name="Foissac X."/>
            <person name="Salar P."/>
            <person name="Cai H."/>
            <person name="Yang J.Y."/>
            <person name="Davis R."/>
            <person name="Jones L."/>
            <person name="Rodoni B."/>
            <person name="Constable F.E."/>
        </authorList>
    </citation>
    <scope>NUCLEOTIDE SEQUENCE [LARGE SCALE GENOMIC DNA]</scope>
    <source>
        <strain evidence="6">BAWM-155c</strain>
    </source>
</reference>
<feature type="binding site" evidence="5">
    <location>
        <position position="56"/>
    </location>
    <ligand>
        <name>substrate</name>
    </ligand>
</feature>
<comment type="similarity">
    <text evidence="5">Belongs to the PPase family.</text>
</comment>
<dbReference type="CDD" id="cd00412">
    <property type="entry name" value="pyrophosphatase"/>
    <property type="match status" value="1"/>
</dbReference>
<comment type="subcellular location">
    <subcellularLocation>
        <location evidence="5">Cytoplasm</location>
    </subcellularLocation>
</comment>
<feature type="binding site" evidence="5">
    <location>
        <position position="103"/>
    </location>
    <ligand>
        <name>Mg(2+)</name>
        <dbReference type="ChEBI" id="CHEBI:18420"/>
        <label>1</label>
    </ligand>
</feature>
<feature type="binding site" evidence="5">
    <location>
        <position position="30"/>
    </location>
    <ligand>
        <name>substrate</name>
    </ligand>
</feature>
<evidence type="ECO:0000256" key="3">
    <source>
        <dbReference type="ARBA" id="ARBA00022801"/>
    </source>
</evidence>
<comment type="catalytic activity">
    <reaction evidence="5">
        <text>diphosphate + H2O = 2 phosphate + H(+)</text>
        <dbReference type="Rhea" id="RHEA:24576"/>
        <dbReference type="ChEBI" id="CHEBI:15377"/>
        <dbReference type="ChEBI" id="CHEBI:15378"/>
        <dbReference type="ChEBI" id="CHEBI:33019"/>
        <dbReference type="ChEBI" id="CHEBI:43474"/>
        <dbReference type="EC" id="3.6.1.1"/>
    </reaction>
</comment>
<keyword evidence="7" id="KW-1185">Reference proteome</keyword>
<keyword evidence="2 5" id="KW-0479">Metal-binding</keyword>
<feature type="binding site" evidence="5">
    <location>
        <position position="140"/>
    </location>
    <ligand>
        <name>substrate</name>
    </ligand>
</feature>
<feature type="binding site" evidence="5">
    <location>
        <position position="71"/>
    </location>
    <ligand>
        <name>Mg(2+)</name>
        <dbReference type="ChEBI" id="CHEBI:18420"/>
        <label>1</label>
    </ligand>
</feature>
<dbReference type="EC" id="3.6.1.1" evidence="5"/>
<proteinExistence type="inferred from homology"/>
<comment type="function">
    <text evidence="5">Catalyzes the hydrolysis of inorganic pyrophosphate (PPi) forming two phosphate ions.</text>
</comment>
<comment type="subunit">
    <text evidence="5">Homohexamer.</text>
</comment>
<keyword evidence="5" id="KW-0963">Cytoplasm</keyword>
<protein>
    <recommendedName>
        <fullName evidence="5">Inorganic pyrophosphatase</fullName>
        <ecNumber evidence="5">3.6.1.1</ecNumber>
    </recommendedName>
    <alternativeName>
        <fullName evidence="5">Pyrophosphate phospho-hydrolase</fullName>
        <shortName evidence="5">PPase</shortName>
    </alternativeName>
</protein>
<dbReference type="PROSITE" id="PS00387">
    <property type="entry name" value="PPASE"/>
    <property type="match status" value="1"/>
</dbReference>